<dbReference type="GO" id="GO:0005524">
    <property type="term" value="F:ATP binding"/>
    <property type="evidence" value="ECO:0007669"/>
    <property type="project" value="UniProtKB-UniRule"/>
</dbReference>
<protein>
    <recommendedName>
        <fullName evidence="2">ATP-dependent dethiobiotin synthetase BioD</fullName>
        <ecNumber evidence="2">6.3.3.3</ecNumber>
    </recommendedName>
    <alternativeName>
        <fullName evidence="2">DTB synthetase</fullName>
        <shortName evidence="2">DTBS</shortName>
    </alternativeName>
    <alternativeName>
        <fullName evidence="2">Dethiobiotin synthase</fullName>
    </alternativeName>
</protein>
<dbReference type="FunCoup" id="A0A330LBH4">
    <property type="interactions" value="403"/>
</dbReference>
<comment type="catalytic activity">
    <reaction evidence="2">
        <text>(7R,8S)-7,8-diammoniononanoate + CO2 + ATP = (4R,5S)-dethiobiotin + ADP + phosphate + 3 H(+)</text>
        <dbReference type="Rhea" id="RHEA:15805"/>
        <dbReference type="ChEBI" id="CHEBI:15378"/>
        <dbReference type="ChEBI" id="CHEBI:16526"/>
        <dbReference type="ChEBI" id="CHEBI:30616"/>
        <dbReference type="ChEBI" id="CHEBI:43474"/>
        <dbReference type="ChEBI" id="CHEBI:149469"/>
        <dbReference type="ChEBI" id="CHEBI:149473"/>
        <dbReference type="ChEBI" id="CHEBI:456216"/>
        <dbReference type="EC" id="6.3.3.3"/>
    </reaction>
</comment>
<dbReference type="InterPro" id="IPR027417">
    <property type="entry name" value="P-loop_NTPase"/>
</dbReference>
<dbReference type="CDD" id="cd03109">
    <property type="entry name" value="DTBS"/>
    <property type="match status" value="1"/>
</dbReference>
<dbReference type="AlphaFoldDB" id="A0A330LBH4"/>
<feature type="binding site" evidence="2">
    <location>
        <position position="111"/>
    </location>
    <ligand>
        <name>Mg(2+)</name>
        <dbReference type="ChEBI" id="CHEBI:18420"/>
    </ligand>
</feature>
<comment type="caution">
    <text evidence="2">Lacks conserved residue(s) required for the propagation of feature annotation.</text>
</comment>
<reference evidence="4" key="1">
    <citation type="submission" date="2018-04" db="EMBL/GenBank/DDBJ databases">
        <authorList>
            <person name="Lucker S."/>
            <person name="Sakoula D."/>
        </authorList>
    </citation>
    <scope>NUCLEOTIDE SEQUENCE [LARGE SCALE GENOMIC DNA]</scope>
</reference>
<gene>
    <name evidence="2 3" type="primary">bioD</name>
    <name evidence="3" type="ORF">NITLEN_60070</name>
</gene>
<keyword evidence="1 2" id="KW-0093">Biotin biosynthesis</keyword>
<feature type="binding site" evidence="2">
    <location>
        <position position="50"/>
    </location>
    <ligand>
        <name>ATP</name>
        <dbReference type="ChEBI" id="CHEBI:30616"/>
    </ligand>
</feature>
<accession>A0A330LBH4</accession>
<keyword evidence="2" id="KW-0479">Metal-binding</keyword>
<feature type="binding site" evidence="2">
    <location>
        <begin position="12"/>
        <end position="17"/>
    </location>
    <ligand>
        <name>ATP</name>
        <dbReference type="ChEBI" id="CHEBI:30616"/>
    </ligand>
</feature>
<feature type="binding site" evidence="2">
    <location>
        <position position="50"/>
    </location>
    <ligand>
        <name>Mg(2+)</name>
        <dbReference type="ChEBI" id="CHEBI:18420"/>
    </ligand>
</feature>
<feature type="binding site" evidence="2">
    <location>
        <begin position="171"/>
        <end position="172"/>
    </location>
    <ligand>
        <name>ATP</name>
        <dbReference type="ChEBI" id="CHEBI:30616"/>
    </ligand>
</feature>
<dbReference type="Proteomes" id="UP000248168">
    <property type="component" value="Unassembled WGS sequence"/>
</dbReference>
<dbReference type="PIRSF" id="PIRSF006755">
    <property type="entry name" value="DTB_synth"/>
    <property type="match status" value="1"/>
</dbReference>
<evidence type="ECO:0000256" key="2">
    <source>
        <dbReference type="HAMAP-Rule" id="MF_00336"/>
    </source>
</evidence>
<dbReference type="Gene3D" id="3.40.50.300">
    <property type="entry name" value="P-loop containing nucleotide triphosphate hydrolases"/>
    <property type="match status" value="1"/>
</dbReference>
<comment type="subcellular location">
    <subcellularLocation>
        <location evidence="2">Cytoplasm</location>
    </subcellularLocation>
</comment>
<sequence>MTALFITATDTGVGKTLTTATLAVALRRRGLSVGVMKPVETGVVKGRPSDAGRLVQAAQVSDALDLVRPYSFRLPVAPLDAARAERRTIKISTIVQAYRKLQALHDLLLVEGAGGVHVPITSTVDVLDLIEKLKAPVLVVGRAGLGGVNHAMLTLNALRACKIPILALVLNQTVPAKTPVARRQERSTLELLRESAGVPVIGPLPYMAGVDARYDWAVGKLAASSEMKKLTKLVLASVRGTR</sequence>
<organism evidence="3 4">
    <name type="scientific">Nitrospira lenta</name>
    <dbReference type="NCBI Taxonomy" id="1436998"/>
    <lineage>
        <taxon>Bacteria</taxon>
        <taxon>Pseudomonadati</taxon>
        <taxon>Nitrospirota</taxon>
        <taxon>Nitrospiria</taxon>
        <taxon>Nitrospirales</taxon>
        <taxon>Nitrospiraceae</taxon>
        <taxon>Nitrospira</taxon>
    </lineage>
</organism>
<proteinExistence type="inferred from homology"/>
<dbReference type="GO" id="GO:0009102">
    <property type="term" value="P:biotin biosynthetic process"/>
    <property type="evidence" value="ECO:0007669"/>
    <property type="project" value="UniProtKB-UniRule"/>
</dbReference>
<dbReference type="InParanoid" id="A0A330LBH4"/>
<name>A0A330LBH4_9BACT</name>
<evidence type="ECO:0000313" key="4">
    <source>
        <dbReference type="Proteomes" id="UP000248168"/>
    </source>
</evidence>
<comment type="subunit">
    <text evidence="2">Homodimer.</text>
</comment>
<keyword evidence="2" id="KW-0067">ATP-binding</keyword>
<comment type="similarity">
    <text evidence="2">Belongs to the dethiobiotin synthetase family.</text>
</comment>
<keyword evidence="4" id="KW-1185">Reference proteome</keyword>
<comment type="function">
    <text evidence="2">Catalyzes a mechanistically unusual reaction, the ATP-dependent insertion of CO2 between the N7 and N8 nitrogen atoms of 7,8-diaminopelargonic acid (DAPA, also called 7,8-diammoniononanoate) to form a ureido ring.</text>
</comment>
<feature type="binding site" evidence="2">
    <location>
        <position position="16"/>
    </location>
    <ligand>
        <name>Mg(2+)</name>
        <dbReference type="ChEBI" id="CHEBI:18420"/>
    </ligand>
</feature>
<dbReference type="EC" id="6.3.3.3" evidence="2"/>
<dbReference type="GO" id="GO:0005829">
    <property type="term" value="C:cytosol"/>
    <property type="evidence" value="ECO:0007669"/>
    <property type="project" value="TreeGrafter"/>
</dbReference>
<dbReference type="UniPathway" id="UPA00078">
    <property type="reaction ID" value="UER00161"/>
</dbReference>
<dbReference type="RefSeq" id="WP_181416900.1">
    <property type="nucleotide sequence ID" value="NZ_OUNR01000019.1"/>
</dbReference>
<dbReference type="Pfam" id="PF13500">
    <property type="entry name" value="AAA_26"/>
    <property type="match status" value="1"/>
</dbReference>
<dbReference type="GO" id="GO:0000287">
    <property type="term" value="F:magnesium ion binding"/>
    <property type="evidence" value="ECO:0007669"/>
    <property type="project" value="UniProtKB-UniRule"/>
</dbReference>
<dbReference type="HAMAP" id="MF_00336">
    <property type="entry name" value="BioD"/>
    <property type="match status" value="1"/>
</dbReference>
<dbReference type="SUPFAM" id="SSF52540">
    <property type="entry name" value="P-loop containing nucleoside triphosphate hydrolases"/>
    <property type="match status" value="1"/>
</dbReference>
<comment type="cofactor">
    <cofactor evidence="2">
        <name>Mg(2+)</name>
        <dbReference type="ChEBI" id="CHEBI:18420"/>
    </cofactor>
</comment>
<dbReference type="NCBIfam" id="TIGR00347">
    <property type="entry name" value="bioD"/>
    <property type="match status" value="1"/>
</dbReference>
<keyword evidence="2" id="KW-0547">Nucleotide-binding</keyword>
<comment type="pathway">
    <text evidence="2">Cofactor biosynthesis; biotin biosynthesis; biotin from 7,8-diaminononanoate: step 1/2.</text>
</comment>
<dbReference type="InterPro" id="IPR004472">
    <property type="entry name" value="DTB_synth_BioD"/>
</dbReference>
<feature type="binding site" evidence="2">
    <location>
        <begin position="111"/>
        <end position="114"/>
    </location>
    <ligand>
        <name>ATP</name>
        <dbReference type="ChEBI" id="CHEBI:30616"/>
    </ligand>
</feature>
<keyword evidence="2 3" id="KW-0436">Ligase</keyword>
<evidence type="ECO:0000313" key="3">
    <source>
        <dbReference type="EMBL" id="SPP66267.1"/>
    </source>
</evidence>
<dbReference type="EMBL" id="OUNR01000019">
    <property type="protein sequence ID" value="SPP66267.1"/>
    <property type="molecule type" value="Genomic_DNA"/>
</dbReference>
<evidence type="ECO:0000256" key="1">
    <source>
        <dbReference type="ARBA" id="ARBA00022756"/>
    </source>
</evidence>
<dbReference type="PANTHER" id="PTHR43210">
    <property type="entry name" value="DETHIOBIOTIN SYNTHETASE"/>
    <property type="match status" value="1"/>
</dbReference>
<feature type="active site" evidence="2">
    <location>
        <position position="37"/>
    </location>
</feature>
<feature type="binding site" evidence="2">
    <location>
        <position position="41"/>
    </location>
    <ligand>
        <name>substrate</name>
    </ligand>
</feature>
<keyword evidence="2" id="KW-0460">Magnesium</keyword>
<dbReference type="GO" id="GO:0004141">
    <property type="term" value="F:dethiobiotin synthase activity"/>
    <property type="evidence" value="ECO:0007669"/>
    <property type="project" value="UniProtKB-UniRule"/>
</dbReference>
<dbReference type="PANTHER" id="PTHR43210:SF5">
    <property type="entry name" value="DETHIOBIOTIN SYNTHETASE"/>
    <property type="match status" value="1"/>
</dbReference>
<keyword evidence="2" id="KW-0963">Cytoplasm</keyword>